<keyword evidence="3" id="KW-1185">Reference proteome</keyword>
<dbReference type="AlphaFoldDB" id="A0A2I0JAL7"/>
<evidence type="ECO:0000313" key="2">
    <source>
        <dbReference type="EMBL" id="PKI53291.1"/>
    </source>
</evidence>
<evidence type="ECO:0000256" key="1">
    <source>
        <dbReference type="SAM" id="MobiDB-lite"/>
    </source>
</evidence>
<dbReference type="EMBL" id="PGOL01001865">
    <property type="protein sequence ID" value="PKI53291.1"/>
    <property type="molecule type" value="Genomic_DNA"/>
</dbReference>
<protein>
    <submittedName>
        <fullName evidence="2">Uncharacterized protein</fullName>
    </submittedName>
</protein>
<dbReference type="Proteomes" id="UP000233551">
    <property type="component" value="Unassembled WGS sequence"/>
</dbReference>
<accession>A0A2I0JAL7</accession>
<gene>
    <name evidence="2" type="ORF">CRG98_026319</name>
</gene>
<organism evidence="2 3">
    <name type="scientific">Punica granatum</name>
    <name type="common">Pomegranate</name>
    <dbReference type="NCBI Taxonomy" id="22663"/>
    <lineage>
        <taxon>Eukaryota</taxon>
        <taxon>Viridiplantae</taxon>
        <taxon>Streptophyta</taxon>
        <taxon>Embryophyta</taxon>
        <taxon>Tracheophyta</taxon>
        <taxon>Spermatophyta</taxon>
        <taxon>Magnoliopsida</taxon>
        <taxon>eudicotyledons</taxon>
        <taxon>Gunneridae</taxon>
        <taxon>Pentapetalae</taxon>
        <taxon>rosids</taxon>
        <taxon>malvids</taxon>
        <taxon>Myrtales</taxon>
        <taxon>Lythraceae</taxon>
        <taxon>Punica</taxon>
    </lineage>
</organism>
<comment type="caution">
    <text evidence="2">The sequence shown here is derived from an EMBL/GenBank/DDBJ whole genome shotgun (WGS) entry which is preliminary data.</text>
</comment>
<reference evidence="2 3" key="1">
    <citation type="submission" date="2017-11" db="EMBL/GenBank/DDBJ databases">
        <title>De-novo sequencing of pomegranate (Punica granatum L.) genome.</title>
        <authorList>
            <person name="Akparov Z."/>
            <person name="Amiraslanov A."/>
            <person name="Hajiyeva S."/>
            <person name="Abbasov M."/>
            <person name="Kaur K."/>
            <person name="Hamwieh A."/>
            <person name="Solovyev V."/>
            <person name="Salamov A."/>
            <person name="Braich B."/>
            <person name="Kosarev P."/>
            <person name="Mahmoud A."/>
            <person name="Hajiyev E."/>
            <person name="Babayeva S."/>
            <person name="Izzatullayeva V."/>
            <person name="Mammadov A."/>
            <person name="Mammadov A."/>
            <person name="Sharifova S."/>
            <person name="Ojaghi J."/>
            <person name="Eynullazada K."/>
            <person name="Bayramov B."/>
            <person name="Abdulazimova A."/>
            <person name="Shahmuradov I."/>
        </authorList>
    </citation>
    <scope>NUCLEOTIDE SEQUENCE [LARGE SCALE GENOMIC DNA]</scope>
    <source>
        <strain evidence="3">cv. AG2017</strain>
        <tissue evidence="2">Leaf</tissue>
    </source>
</reference>
<feature type="region of interest" description="Disordered" evidence="1">
    <location>
        <begin position="17"/>
        <end position="47"/>
    </location>
</feature>
<name>A0A2I0JAL7_PUNGR</name>
<evidence type="ECO:0000313" key="3">
    <source>
        <dbReference type="Proteomes" id="UP000233551"/>
    </source>
</evidence>
<proteinExistence type="predicted"/>
<sequence>MDSPIDLSKYTNKGKLKVTRGGSVAGGGGLAEGHHHPDRSPMTPIGGVRSPSLASLSLLTRLSCLSLAPALSLLYVRQVQHDDGDNCNGNGKATAQHHDNTTTRRRCDLVFQPTMRGEANGNPTLAVLLCQTNPDHRLTTHPRHVKIAISRQDYRSRSKIASERDERKE</sequence>